<dbReference type="CDD" id="cd04301">
    <property type="entry name" value="NAT_SF"/>
    <property type="match status" value="1"/>
</dbReference>
<dbReference type="EMBL" id="JARTLD010000023">
    <property type="protein sequence ID" value="MED5017357.1"/>
    <property type="molecule type" value="Genomic_DNA"/>
</dbReference>
<organism evidence="2 3">
    <name type="scientific">Paenibacillus chibensis</name>
    <dbReference type="NCBI Taxonomy" id="59846"/>
    <lineage>
        <taxon>Bacteria</taxon>
        <taxon>Bacillati</taxon>
        <taxon>Bacillota</taxon>
        <taxon>Bacilli</taxon>
        <taxon>Bacillales</taxon>
        <taxon>Paenibacillaceae</taxon>
        <taxon>Paenibacillus</taxon>
    </lineage>
</organism>
<feature type="domain" description="N-acetyltransferase" evidence="1">
    <location>
        <begin position="3"/>
        <end position="170"/>
    </location>
</feature>
<name>A0ABU6PR47_9BACL</name>
<dbReference type="Proteomes" id="UP001343257">
    <property type="component" value="Unassembled WGS sequence"/>
</dbReference>
<dbReference type="SUPFAM" id="SSF55729">
    <property type="entry name" value="Acyl-CoA N-acyltransferases (Nat)"/>
    <property type="match status" value="1"/>
</dbReference>
<keyword evidence="3" id="KW-1185">Reference proteome</keyword>
<evidence type="ECO:0000313" key="3">
    <source>
        <dbReference type="Proteomes" id="UP001343257"/>
    </source>
</evidence>
<sequence>MNIHIRALDERDPIIISQAFTEQGWDKPVELYLRYLEEQKQGTRVSLVAEADHQFAGYVNVLWHSHYPFFQDQGIPEINDFNVLIKYRRQGIGSMLMNRAEEVIKERSDVAGIGVGLFSDYGHAQILYAKRGYVPDGQGIYDGHGHKYLRYGDPLVVNDDVALYLTKSLT</sequence>
<dbReference type="Gene3D" id="3.40.630.30">
    <property type="match status" value="1"/>
</dbReference>
<proteinExistence type="predicted"/>
<reference evidence="2 3" key="1">
    <citation type="submission" date="2023-03" db="EMBL/GenBank/DDBJ databases">
        <title>Bacillus Genome Sequencing.</title>
        <authorList>
            <person name="Dunlap C."/>
        </authorList>
    </citation>
    <scope>NUCLEOTIDE SEQUENCE [LARGE SCALE GENOMIC DNA]</scope>
    <source>
        <strain evidence="2 3">NRS-52</strain>
    </source>
</reference>
<evidence type="ECO:0000259" key="1">
    <source>
        <dbReference type="PROSITE" id="PS51186"/>
    </source>
</evidence>
<comment type="caution">
    <text evidence="2">The sequence shown here is derived from an EMBL/GenBank/DDBJ whole genome shotgun (WGS) entry which is preliminary data.</text>
</comment>
<gene>
    <name evidence="2" type="ORF">P9847_08545</name>
</gene>
<protein>
    <submittedName>
        <fullName evidence="2">GNAT family N-acetyltransferase</fullName>
    </submittedName>
</protein>
<dbReference type="PROSITE" id="PS51186">
    <property type="entry name" value="GNAT"/>
    <property type="match status" value="1"/>
</dbReference>
<accession>A0ABU6PR47</accession>
<dbReference type="RefSeq" id="WP_328276992.1">
    <property type="nucleotide sequence ID" value="NZ_JARTLD010000023.1"/>
</dbReference>
<dbReference type="InterPro" id="IPR016181">
    <property type="entry name" value="Acyl_CoA_acyltransferase"/>
</dbReference>
<dbReference type="InterPro" id="IPR000182">
    <property type="entry name" value="GNAT_dom"/>
</dbReference>
<dbReference type="Pfam" id="PF00583">
    <property type="entry name" value="Acetyltransf_1"/>
    <property type="match status" value="1"/>
</dbReference>
<evidence type="ECO:0000313" key="2">
    <source>
        <dbReference type="EMBL" id="MED5017357.1"/>
    </source>
</evidence>